<dbReference type="Gene3D" id="3.10.180.10">
    <property type="entry name" value="2,3-Dihydroxybiphenyl 1,2-Dioxygenase, domain 1"/>
    <property type="match status" value="1"/>
</dbReference>
<evidence type="ECO:0000313" key="1">
    <source>
        <dbReference type="EMBL" id="KAF1019765.1"/>
    </source>
</evidence>
<gene>
    <name evidence="1" type="ORF">GAK30_02927</name>
</gene>
<dbReference type="SUPFAM" id="SSF54593">
    <property type="entry name" value="Glyoxalase/Bleomycin resistance protein/Dihydroxybiphenyl dioxygenase"/>
    <property type="match status" value="1"/>
</dbReference>
<dbReference type="AlphaFoldDB" id="A0A7V8FM68"/>
<accession>A0A7V8FM68</accession>
<protein>
    <submittedName>
        <fullName evidence="1">Uncharacterized protein</fullName>
    </submittedName>
</protein>
<organism evidence="1 2">
    <name type="scientific">Paracidovorax wautersii</name>
    <dbReference type="NCBI Taxonomy" id="1177982"/>
    <lineage>
        <taxon>Bacteria</taxon>
        <taxon>Pseudomonadati</taxon>
        <taxon>Pseudomonadota</taxon>
        <taxon>Betaproteobacteria</taxon>
        <taxon>Burkholderiales</taxon>
        <taxon>Comamonadaceae</taxon>
        <taxon>Paracidovorax</taxon>
    </lineage>
</organism>
<evidence type="ECO:0000313" key="2">
    <source>
        <dbReference type="Proteomes" id="UP000461670"/>
    </source>
</evidence>
<comment type="caution">
    <text evidence="1">The sequence shown here is derived from an EMBL/GenBank/DDBJ whole genome shotgun (WGS) entry which is preliminary data.</text>
</comment>
<sequence length="71" mass="7554">MDLPAELIARMAALGVVFDRSADGDYFHIYTDTVADRFSFEIVQRVDGYDAYGGLNAAARSASAPPPAGAE</sequence>
<dbReference type="InterPro" id="IPR029068">
    <property type="entry name" value="Glyas_Bleomycin-R_OHBP_Dase"/>
</dbReference>
<proteinExistence type="predicted"/>
<dbReference type="Proteomes" id="UP000461670">
    <property type="component" value="Unassembled WGS sequence"/>
</dbReference>
<reference evidence="2" key="1">
    <citation type="journal article" date="2020" name="MBio">
        <title>Horizontal gene transfer to a defensive symbiont with a reduced genome amongst a multipartite beetle microbiome.</title>
        <authorList>
            <person name="Waterworth S.C."/>
            <person name="Florez L.V."/>
            <person name="Rees E.R."/>
            <person name="Hertweck C."/>
            <person name="Kaltenpoth M."/>
            <person name="Kwan J.C."/>
        </authorList>
    </citation>
    <scope>NUCLEOTIDE SEQUENCE [LARGE SCALE GENOMIC DNA]</scope>
</reference>
<dbReference type="EMBL" id="WNDQ01000048">
    <property type="protein sequence ID" value="KAF1019765.1"/>
    <property type="molecule type" value="Genomic_DNA"/>
</dbReference>
<name>A0A7V8FM68_9BURK</name>